<dbReference type="Proteomes" id="UP000758603">
    <property type="component" value="Unassembled WGS sequence"/>
</dbReference>
<evidence type="ECO:0000256" key="1">
    <source>
        <dbReference type="SAM" id="Phobius"/>
    </source>
</evidence>
<comment type="caution">
    <text evidence="2">The sequence shown here is derived from an EMBL/GenBank/DDBJ whole genome shotgun (WGS) entry which is preliminary data.</text>
</comment>
<reference evidence="2" key="1">
    <citation type="journal article" date="2021" name="Nat. Commun.">
        <title>Genetic determinants of endophytism in the Arabidopsis root mycobiome.</title>
        <authorList>
            <person name="Mesny F."/>
            <person name="Miyauchi S."/>
            <person name="Thiergart T."/>
            <person name="Pickel B."/>
            <person name="Atanasova L."/>
            <person name="Karlsson M."/>
            <person name="Huettel B."/>
            <person name="Barry K.W."/>
            <person name="Haridas S."/>
            <person name="Chen C."/>
            <person name="Bauer D."/>
            <person name="Andreopoulos W."/>
            <person name="Pangilinan J."/>
            <person name="LaButti K."/>
            <person name="Riley R."/>
            <person name="Lipzen A."/>
            <person name="Clum A."/>
            <person name="Drula E."/>
            <person name="Henrissat B."/>
            <person name="Kohler A."/>
            <person name="Grigoriev I.V."/>
            <person name="Martin F.M."/>
            <person name="Hacquard S."/>
        </authorList>
    </citation>
    <scope>NUCLEOTIDE SEQUENCE</scope>
    <source>
        <strain evidence="2">MPI-SDFR-AT-0073</strain>
    </source>
</reference>
<keyword evidence="1" id="KW-1133">Transmembrane helix</keyword>
<dbReference type="AlphaFoldDB" id="A0A9P8UWF4"/>
<proteinExistence type="predicted"/>
<keyword evidence="1" id="KW-0812">Transmembrane</keyword>
<dbReference type="EMBL" id="JAGPXC010000001">
    <property type="protein sequence ID" value="KAH6659801.1"/>
    <property type="molecule type" value="Genomic_DNA"/>
</dbReference>
<keyword evidence="1" id="KW-0472">Membrane</keyword>
<feature type="transmembrane region" description="Helical" evidence="1">
    <location>
        <begin position="82"/>
        <end position="101"/>
    </location>
</feature>
<accession>A0A9P8UWF4</accession>
<evidence type="ECO:0000313" key="2">
    <source>
        <dbReference type="EMBL" id="KAH6659801.1"/>
    </source>
</evidence>
<keyword evidence="3" id="KW-1185">Reference proteome</keyword>
<dbReference type="GeneID" id="70137486"/>
<sequence>MRSDQNSRDSRQYTWYGGLGQKASRYNGEKVGARAIWMVGRVGVTVHNLDPGCAHMEKRFQYLTGRPILWETGYSLKCKERYLLASAPVAAAVGLVLGYLYPSLLQWAAPMSPGAPDLNILNSYGLRLDELVCLTTPRPWMAPVPVEWSNTTGRAIHSGKGSHTQACSRTKERCTSATAGQGWRLANRQPINFAVQATVDTDPTSWD</sequence>
<gene>
    <name evidence="2" type="ORF">BKA67DRAFT_666671</name>
</gene>
<dbReference type="RefSeq" id="XP_045963932.1">
    <property type="nucleotide sequence ID" value="XM_046108595.1"/>
</dbReference>
<evidence type="ECO:0000313" key="3">
    <source>
        <dbReference type="Proteomes" id="UP000758603"/>
    </source>
</evidence>
<protein>
    <submittedName>
        <fullName evidence="2">Uncharacterized protein</fullName>
    </submittedName>
</protein>
<name>A0A9P8UWF4_9PEZI</name>
<organism evidence="2 3">
    <name type="scientific">Truncatella angustata</name>
    <dbReference type="NCBI Taxonomy" id="152316"/>
    <lineage>
        <taxon>Eukaryota</taxon>
        <taxon>Fungi</taxon>
        <taxon>Dikarya</taxon>
        <taxon>Ascomycota</taxon>
        <taxon>Pezizomycotina</taxon>
        <taxon>Sordariomycetes</taxon>
        <taxon>Xylariomycetidae</taxon>
        <taxon>Amphisphaeriales</taxon>
        <taxon>Sporocadaceae</taxon>
        <taxon>Truncatella</taxon>
    </lineage>
</organism>